<dbReference type="OrthoDB" id="57996at2759"/>
<evidence type="ECO:0000313" key="3">
    <source>
        <dbReference type="Proteomes" id="UP000694044"/>
    </source>
</evidence>
<feature type="region of interest" description="Disordered" evidence="1">
    <location>
        <begin position="269"/>
        <end position="300"/>
    </location>
</feature>
<evidence type="ECO:0000256" key="1">
    <source>
        <dbReference type="SAM" id="MobiDB-lite"/>
    </source>
</evidence>
<feature type="region of interest" description="Disordered" evidence="1">
    <location>
        <begin position="344"/>
        <end position="409"/>
    </location>
</feature>
<organism evidence="2 3">
    <name type="scientific">Phytophthora pseudosyringae</name>
    <dbReference type="NCBI Taxonomy" id="221518"/>
    <lineage>
        <taxon>Eukaryota</taxon>
        <taxon>Sar</taxon>
        <taxon>Stramenopiles</taxon>
        <taxon>Oomycota</taxon>
        <taxon>Peronosporomycetes</taxon>
        <taxon>Peronosporales</taxon>
        <taxon>Peronosporaceae</taxon>
        <taxon>Phytophthora</taxon>
    </lineage>
</organism>
<name>A0A8T1VUF7_9STRA</name>
<dbReference type="Proteomes" id="UP000694044">
    <property type="component" value="Unassembled WGS sequence"/>
</dbReference>
<feature type="region of interest" description="Disordered" evidence="1">
    <location>
        <begin position="727"/>
        <end position="781"/>
    </location>
</feature>
<accession>A0A8T1VUF7</accession>
<comment type="caution">
    <text evidence="2">The sequence shown here is derived from an EMBL/GenBank/DDBJ whole genome shotgun (WGS) entry which is preliminary data.</text>
</comment>
<dbReference type="AlphaFoldDB" id="A0A8T1VUF7"/>
<sequence length="781" mass="83723">MEPGAVAADGRRLGVFACCKTSGGRERWRRICAVTRPQGSTARRSKALPVRAGFARRARAQICKAASNFKLVFVDQHSISPRVASRDKTAAVTVSVIDPVADTSAETIPDPTRTARPAWRPAGGSNASRLLRAHSSVIATQQLAQLLHAAAAPGAAGSVLQTPPGLCMHLLPARQSRARREMVPLSTGARADSLARSGGLPRGASLRWVSVCVTRRGPAVARALLSRSLSRPAVCPLSGKSVLSGSRSAAGAAPADWLRDAHFLSFPAGSSPRSLGGRRRTDDRAPHSTLLLPQPNGVDRVPVLDASTAAAPQDNRLDAAARAMGELQLEQDATAPSTVLLTVLDRGRRSGDDHQRRRNSGSGDAEYADSPLTCAPAAGDPPSDSARQTGTSYSSNNAGDGPEKTRDRKSWFPRFKSNWLGTFRSKQMFHCCECAVVPPANASSLSSQAGRYKGAEGKHCRCGKDQWHLAKSVEETEYNRRMEISKALGGMRYDEAVLRLRSMGQSELDFKPSEHLINSGSPTQPRSTRGFAPAPSSSMSLSSSNPPKRARSVSSGPLPTPASRAYAVPQPMKPELSTLPTMPSQVYGYDNPAKQYGAYTPVYGNNGIEYAPHTAQPQHPAEYEQLTPAPFGDEEGFGELLQGILEDDPRIAAGAHMGLSPNQANAYAGARYGYYVGAPATSGSIAPLKRTMSMPSYAMTPAMMTSPPREGGEQEYYVDPNRRTSLNQAPAYVNYQQPAPQQPMLQQQFPYQQQQQQQQYSRPPSMTPSSMATTTSTSFST</sequence>
<protein>
    <submittedName>
        <fullName evidence="2">Uncharacterized protein</fullName>
    </submittedName>
</protein>
<feature type="compositionally biased region" description="Low complexity" evidence="1">
    <location>
        <begin position="375"/>
        <end position="386"/>
    </location>
</feature>
<feature type="compositionally biased region" description="Polar residues" evidence="1">
    <location>
        <begin position="387"/>
        <end position="398"/>
    </location>
</feature>
<feature type="region of interest" description="Disordered" evidence="1">
    <location>
        <begin position="509"/>
        <end position="566"/>
    </location>
</feature>
<evidence type="ECO:0000313" key="2">
    <source>
        <dbReference type="EMBL" id="KAG7383858.1"/>
    </source>
</evidence>
<feature type="compositionally biased region" description="Low complexity" evidence="1">
    <location>
        <begin position="533"/>
        <end position="547"/>
    </location>
</feature>
<keyword evidence="3" id="KW-1185">Reference proteome</keyword>
<feature type="region of interest" description="Disordered" evidence="1">
    <location>
        <begin position="104"/>
        <end position="126"/>
    </location>
</feature>
<gene>
    <name evidence="2" type="ORF">PHYPSEUDO_003278</name>
</gene>
<feature type="compositionally biased region" description="Basic and acidic residues" evidence="1">
    <location>
        <begin position="345"/>
        <end position="355"/>
    </location>
</feature>
<proteinExistence type="predicted"/>
<reference evidence="2" key="1">
    <citation type="submission" date="2021-02" db="EMBL/GenBank/DDBJ databases">
        <authorList>
            <person name="Palmer J.M."/>
        </authorList>
    </citation>
    <scope>NUCLEOTIDE SEQUENCE</scope>
    <source>
        <strain evidence="2">SCRP734</strain>
    </source>
</reference>
<feature type="compositionally biased region" description="Polar residues" evidence="1">
    <location>
        <begin position="516"/>
        <end position="527"/>
    </location>
</feature>
<dbReference type="EMBL" id="JAGDFM010000165">
    <property type="protein sequence ID" value="KAG7383858.1"/>
    <property type="molecule type" value="Genomic_DNA"/>
</dbReference>
<feature type="compositionally biased region" description="Low complexity" evidence="1">
    <location>
        <begin position="735"/>
        <end position="781"/>
    </location>
</feature>